<evidence type="ECO:0000313" key="2">
    <source>
        <dbReference type="EMBL" id="KAF8436359.1"/>
    </source>
</evidence>
<organism evidence="1 3">
    <name type="scientific">Boletus edulis BED1</name>
    <dbReference type="NCBI Taxonomy" id="1328754"/>
    <lineage>
        <taxon>Eukaryota</taxon>
        <taxon>Fungi</taxon>
        <taxon>Dikarya</taxon>
        <taxon>Basidiomycota</taxon>
        <taxon>Agaricomycotina</taxon>
        <taxon>Agaricomycetes</taxon>
        <taxon>Agaricomycetidae</taxon>
        <taxon>Boletales</taxon>
        <taxon>Boletineae</taxon>
        <taxon>Boletaceae</taxon>
        <taxon>Boletoideae</taxon>
        <taxon>Boletus</taxon>
    </lineage>
</organism>
<keyword evidence="3" id="KW-1185">Reference proteome</keyword>
<protein>
    <submittedName>
        <fullName evidence="1">Uncharacterized protein</fullName>
    </submittedName>
</protein>
<accession>A0AAD4G980</accession>
<gene>
    <name evidence="2" type="ORF">L210DRAFT_3549591</name>
    <name evidence="1" type="ORF">L210DRAFT_3560103</name>
</gene>
<evidence type="ECO:0000313" key="3">
    <source>
        <dbReference type="Proteomes" id="UP001194468"/>
    </source>
</evidence>
<reference evidence="1" key="2">
    <citation type="journal article" date="2020" name="Nat. Commun.">
        <title>Large-scale genome sequencing of mycorrhizal fungi provides insights into the early evolution of symbiotic traits.</title>
        <authorList>
            <person name="Miyauchi S."/>
            <person name="Kiss E."/>
            <person name="Kuo A."/>
            <person name="Drula E."/>
            <person name="Kohler A."/>
            <person name="Sanchez-Garcia M."/>
            <person name="Morin E."/>
            <person name="Andreopoulos B."/>
            <person name="Barry K.W."/>
            <person name="Bonito G."/>
            <person name="Buee M."/>
            <person name="Carver A."/>
            <person name="Chen C."/>
            <person name="Cichocki N."/>
            <person name="Clum A."/>
            <person name="Culley D."/>
            <person name="Crous P.W."/>
            <person name="Fauchery L."/>
            <person name="Girlanda M."/>
            <person name="Hayes R.D."/>
            <person name="Keri Z."/>
            <person name="LaButti K."/>
            <person name="Lipzen A."/>
            <person name="Lombard V."/>
            <person name="Magnuson J."/>
            <person name="Maillard F."/>
            <person name="Murat C."/>
            <person name="Nolan M."/>
            <person name="Ohm R.A."/>
            <person name="Pangilinan J."/>
            <person name="Pereira M.F."/>
            <person name="Perotto S."/>
            <person name="Peter M."/>
            <person name="Pfister S."/>
            <person name="Riley R."/>
            <person name="Sitrit Y."/>
            <person name="Stielow J.B."/>
            <person name="Szollosi G."/>
            <person name="Zifcakova L."/>
            <person name="Stursova M."/>
            <person name="Spatafora J.W."/>
            <person name="Tedersoo L."/>
            <person name="Vaario L.M."/>
            <person name="Yamada A."/>
            <person name="Yan M."/>
            <person name="Wang P."/>
            <person name="Xu J."/>
            <person name="Bruns T."/>
            <person name="Baldrian P."/>
            <person name="Vilgalys R."/>
            <person name="Dunand C."/>
            <person name="Henrissat B."/>
            <person name="Grigoriev I.V."/>
            <person name="Hibbett D."/>
            <person name="Nagy L.G."/>
            <person name="Martin F.M."/>
        </authorList>
    </citation>
    <scope>NUCLEOTIDE SEQUENCE</scope>
    <source>
        <strain evidence="1">BED1</strain>
    </source>
</reference>
<sequence length="213" mass="23323">MAASRSLSFTSNNLGTSATLMFIFDEADGLYQGRFPVVLQTSTFQSNGVSRANLGFVDQPAWIDAREDQGAIVATSYQPLDYGQETTLLKDDRTGHFFFDVPKPGIPYNVTVENGTDDNRGIGLGFVKDIGTDNEKLVPAYYWDNFVSSESIGATLQPILRAYVTSDYREGLILQDPISVAAVFEKDLLNLEPDTSWTLSYDPGSGQFSITSG</sequence>
<proteinExistence type="predicted"/>
<dbReference type="Proteomes" id="UP001194468">
    <property type="component" value="Unassembled WGS sequence"/>
</dbReference>
<dbReference type="EMBL" id="WHUW01000022">
    <property type="protein sequence ID" value="KAF8436359.1"/>
    <property type="molecule type" value="Genomic_DNA"/>
</dbReference>
<dbReference type="AlphaFoldDB" id="A0AAD4G980"/>
<name>A0AAD4G980_BOLED</name>
<dbReference type="EMBL" id="WHUW01000048">
    <property type="protein sequence ID" value="KAF8431612.1"/>
    <property type="molecule type" value="Genomic_DNA"/>
</dbReference>
<evidence type="ECO:0000313" key="1">
    <source>
        <dbReference type="EMBL" id="KAF8431612.1"/>
    </source>
</evidence>
<reference evidence="1" key="1">
    <citation type="submission" date="2019-10" db="EMBL/GenBank/DDBJ databases">
        <authorList>
            <consortium name="DOE Joint Genome Institute"/>
            <person name="Kuo A."/>
            <person name="Miyauchi S."/>
            <person name="Kiss E."/>
            <person name="Drula E."/>
            <person name="Kohler A."/>
            <person name="Sanchez-Garcia M."/>
            <person name="Andreopoulos B."/>
            <person name="Barry K.W."/>
            <person name="Bonito G."/>
            <person name="Buee M."/>
            <person name="Carver A."/>
            <person name="Chen C."/>
            <person name="Cichocki N."/>
            <person name="Clum A."/>
            <person name="Culley D."/>
            <person name="Crous P.W."/>
            <person name="Fauchery L."/>
            <person name="Girlanda M."/>
            <person name="Hayes R."/>
            <person name="Keri Z."/>
            <person name="LaButti K."/>
            <person name="Lipzen A."/>
            <person name="Lombard V."/>
            <person name="Magnuson J."/>
            <person name="Maillard F."/>
            <person name="Morin E."/>
            <person name="Murat C."/>
            <person name="Nolan M."/>
            <person name="Ohm R."/>
            <person name="Pangilinan J."/>
            <person name="Pereira M."/>
            <person name="Perotto S."/>
            <person name="Peter M."/>
            <person name="Riley R."/>
            <person name="Sitrit Y."/>
            <person name="Stielow B."/>
            <person name="Szollosi G."/>
            <person name="Zifcakova L."/>
            <person name="Stursova M."/>
            <person name="Spatafora J.W."/>
            <person name="Tedersoo L."/>
            <person name="Vaario L.-M."/>
            <person name="Yamada A."/>
            <person name="Yan M."/>
            <person name="Wang P."/>
            <person name="Xu J."/>
            <person name="Bruns T."/>
            <person name="Baldrian P."/>
            <person name="Vilgalys R."/>
            <person name="Henrissat B."/>
            <person name="Grigoriev I.V."/>
            <person name="Hibbett D."/>
            <person name="Nagy L.G."/>
            <person name="Martin F.M."/>
        </authorList>
    </citation>
    <scope>NUCLEOTIDE SEQUENCE</scope>
    <source>
        <strain evidence="1">BED1</strain>
    </source>
</reference>
<comment type="caution">
    <text evidence="1">The sequence shown here is derived from an EMBL/GenBank/DDBJ whole genome shotgun (WGS) entry which is preliminary data.</text>
</comment>